<gene>
    <name evidence="1" type="primary">TY3B-G_341</name>
    <name evidence="1" type="ORF">TNCV_3298361</name>
</gene>
<comment type="caution">
    <text evidence="1">The sequence shown here is derived from an EMBL/GenBank/DDBJ whole genome shotgun (WGS) entry which is preliminary data.</text>
</comment>
<evidence type="ECO:0000313" key="2">
    <source>
        <dbReference type="Proteomes" id="UP000887159"/>
    </source>
</evidence>
<accession>A0A8X6VTI9</accession>
<organism evidence="1 2">
    <name type="scientific">Trichonephila clavipes</name>
    <name type="common">Golden silk orbweaver</name>
    <name type="synonym">Nephila clavipes</name>
    <dbReference type="NCBI Taxonomy" id="2585209"/>
    <lineage>
        <taxon>Eukaryota</taxon>
        <taxon>Metazoa</taxon>
        <taxon>Ecdysozoa</taxon>
        <taxon>Arthropoda</taxon>
        <taxon>Chelicerata</taxon>
        <taxon>Arachnida</taxon>
        <taxon>Araneae</taxon>
        <taxon>Araneomorphae</taxon>
        <taxon>Entelegynae</taxon>
        <taxon>Araneoidea</taxon>
        <taxon>Nephilidae</taxon>
        <taxon>Trichonephila</taxon>
    </lineage>
</organism>
<reference evidence="1" key="1">
    <citation type="submission" date="2020-08" db="EMBL/GenBank/DDBJ databases">
        <title>Multicomponent nature underlies the extraordinary mechanical properties of spider dragline silk.</title>
        <authorList>
            <person name="Kono N."/>
            <person name="Nakamura H."/>
            <person name="Mori M."/>
            <person name="Yoshida Y."/>
            <person name="Ohtoshi R."/>
            <person name="Malay A.D."/>
            <person name="Moran D.A.P."/>
            <person name="Tomita M."/>
            <person name="Numata K."/>
            <person name="Arakawa K."/>
        </authorList>
    </citation>
    <scope>NUCLEOTIDE SEQUENCE</scope>
</reference>
<keyword evidence="2" id="KW-1185">Reference proteome</keyword>
<evidence type="ECO:0000313" key="1">
    <source>
        <dbReference type="EMBL" id="GFY22193.1"/>
    </source>
</evidence>
<proteinExistence type="predicted"/>
<sequence>MQVYEAEIEDEIEAQHVTNQGIRRELFEFISNNYGPKKTETTNVSMKIILKDDIPVYQSARRIAFSEN</sequence>
<name>A0A8X6VTI9_TRICX</name>
<dbReference type="Proteomes" id="UP000887159">
    <property type="component" value="Unassembled WGS sequence"/>
</dbReference>
<dbReference type="AlphaFoldDB" id="A0A8X6VTI9"/>
<protein>
    <submittedName>
        <fullName evidence="1">Transposon Ty3-G Gag-Pol polyprotein</fullName>
    </submittedName>
</protein>
<dbReference type="EMBL" id="BMAU01021359">
    <property type="protein sequence ID" value="GFY22193.1"/>
    <property type="molecule type" value="Genomic_DNA"/>
</dbReference>